<proteinExistence type="predicted"/>
<name>A0A0E9V4D1_ANGAN</name>
<accession>A0A0E9V4D1</accession>
<reference evidence="2" key="2">
    <citation type="journal article" date="2015" name="Fish Shellfish Immunol.">
        <title>Early steps in the European eel (Anguilla anguilla)-Vibrio vulnificus interaction in the gills: Role of the RtxA13 toxin.</title>
        <authorList>
            <person name="Callol A."/>
            <person name="Pajuelo D."/>
            <person name="Ebbesson L."/>
            <person name="Teles M."/>
            <person name="MacKenzie S."/>
            <person name="Amaro C."/>
        </authorList>
    </citation>
    <scope>NUCLEOTIDE SEQUENCE</scope>
</reference>
<evidence type="ECO:0000256" key="1">
    <source>
        <dbReference type="SAM" id="MobiDB-lite"/>
    </source>
</evidence>
<evidence type="ECO:0000313" key="2">
    <source>
        <dbReference type="EMBL" id="JAH72979.1"/>
    </source>
</evidence>
<sequence>MGKSTTPQEGNHHLVLKVPTKTQLRSKKET</sequence>
<feature type="region of interest" description="Disordered" evidence="1">
    <location>
        <begin position="1"/>
        <end position="30"/>
    </location>
</feature>
<organism evidence="2">
    <name type="scientific">Anguilla anguilla</name>
    <name type="common">European freshwater eel</name>
    <name type="synonym">Muraena anguilla</name>
    <dbReference type="NCBI Taxonomy" id="7936"/>
    <lineage>
        <taxon>Eukaryota</taxon>
        <taxon>Metazoa</taxon>
        <taxon>Chordata</taxon>
        <taxon>Craniata</taxon>
        <taxon>Vertebrata</taxon>
        <taxon>Euteleostomi</taxon>
        <taxon>Actinopterygii</taxon>
        <taxon>Neopterygii</taxon>
        <taxon>Teleostei</taxon>
        <taxon>Anguilliformes</taxon>
        <taxon>Anguillidae</taxon>
        <taxon>Anguilla</taxon>
    </lineage>
</organism>
<dbReference type="EMBL" id="GBXM01035598">
    <property type="protein sequence ID" value="JAH72979.1"/>
    <property type="molecule type" value="Transcribed_RNA"/>
</dbReference>
<dbReference type="AlphaFoldDB" id="A0A0E9V4D1"/>
<protein>
    <submittedName>
        <fullName evidence="2">Uncharacterized protein</fullName>
    </submittedName>
</protein>
<reference evidence="2" key="1">
    <citation type="submission" date="2014-11" db="EMBL/GenBank/DDBJ databases">
        <authorList>
            <person name="Amaro Gonzalez C."/>
        </authorList>
    </citation>
    <scope>NUCLEOTIDE SEQUENCE</scope>
</reference>